<feature type="transmembrane region" description="Helical" evidence="1">
    <location>
        <begin position="132"/>
        <end position="149"/>
    </location>
</feature>
<evidence type="ECO:0000256" key="1">
    <source>
        <dbReference type="SAM" id="Phobius"/>
    </source>
</evidence>
<sequence length="175" mass="20438">MEIFSDPRHCMKKALTEDIACVLWKCHFEYGLHEGFTDKFGRSPFHTSSQTSYFLHDGYIWEPRAVFRHHIDRSGWSILETGISQYWLKNDQYAVMKMRFESEKTDTNGTKQNIIIESDEGPEKLKLAQFKGLFILFFCGVAFATAACLNERFGKKANKYFKSKIHDLYVKALKI</sequence>
<dbReference type="EMBL" id="CAXLJM020000007">
    <property type="protein sequence ID" value="CAL8072911.1"/>
    <property type="molecule type" value="Genomic_DNA"/>
</dbReference>
<evidence type="ECO:0000313" key="3">
    <source>
        <dbReference type="Proteomes" id="UP001642540"/>
    </source>
</evidence>
<keyword evidence="3" id="KW-1185">Reference proteome</keyword>
<evidence type="ECO:0000313" key="2">
    <source>
        <dbReference type="EMBL" id="CAL8072911.1"/>
    </source>
</evidence>
<protein>
    <submittedName>
        <fullName evidence="2">Uncharacterized protein</fullName>
    </submittedName>
</protein>
<name>A0ABP1PPW7_9HEXA</name>
<gene>
    <name evidence="2" type="ORF">ODALV1_LOCUS2393</name>
</gene>
<reference evidence="2 3" key="1">
    <citation type="submission" date="2024-08" db="EMBL/GenBank/DDBJ databases">
        <authorList>
            <person name="Cucini C."/>
            <person name="Frati F."/>
        </authorList>
    </citation>
    <scope>NUCLEOTIDE SEQUENCE [LARGE SCALE GENOMIC DNA]</scope>
</reference>
<accession>A0ABP1PPW7</accession>
<organism evidence="2 3">
    <name type="scientific">Orchesella dallaii</name>
    <dbReference type="NCBI Taxonomy" id="48710"/>
    <lineage>
        <taxon>Eukaryota</taxon>
        <taxon>Metazoa</taxon>
        <taxon>Ecdysozoa</taxon>
        <taxon>Arthropoda</taxon>
        <taxon>Hexapoda</taxon>
        <taxon>Collembola</taxon>
        <taxon>Entomobryomorpha</taxon>
        <taxon>Entomobryoidea</taxon>
        <taxon>Orchesellidae</taxon>
        <taxon>Orchesellinae</taxon>
        <taxon>Orchesella</taxon>
    </lineage>
</organism>
<comment type="caution">
    <text evidence="2">The sequence shown here is derived from an EMBL/GenBank/DDBJ whole genome shotgun (WGS) entry which is preliminary data.</text>
</comment>
<dbReference type="Proteomes" id="UP001642540">
    <property type="component" value="Unassembled WGS sequence"/>
</dbReference>
<keyword evidence="1" id="KW-0812">Transmembrane</keyword>
<proteinExistence type="predicted"/>
<keyword evidence="1" id="KW-1133">Transmembrane helix</keyword>
<keyword evidence="1" id="KW-0472">Membrane</keyword>